<dbReference type="AlphaFoldDB" id="A0A9P3GHB4"/>
<name>A0A9P3GHB4_9APHY</name>
<keyword evidence="3" id="KW-1185">Reference proteome</keyword>
<feature type="compositionally biased region" description="Polar residues" evidence="1">
    <location>
        <begin position="106"/>
        <end position="121"/>
    </location>
</feature>
<gene>
    <name evidence="2" type="ORF">PsYK624_109750</name>
</gene>
<reference evidence="2 3" key="1">
    <citation type="submission" date="2021-08" db="EMBL/GenBank/DDBJ databases">
        <title>Draft Genome Sequence of Phanerochaete sordida strain YK-624.</title>
        <authorList>
            <person name="Mori T."/>
            <person name="Dohra H."/>
            <person name="Suzuki T."/>
            <person name="Kawagishi H."/>
            <person name="Hirai H."/>
        </authorList>
    </citation>
    <scope>NUCLEOTIDE SEQUENCE [LARGE SCALE GENOMIC DNA]</scope>
    <source>
        <strain evidence="2 3">YK-624</strain>
    </source>
</reference>
<feature type="compositionally biased region" description="Low complexity" evidence="1">
    <location>
        <begin position="1"/>
        <end position="21"/>
    </location>
</feature>
<feature type="region of interest" description="Disordered" evidence="1">
    <location>
        <begin position="196"/>
        <end position="223"/>
    </location>
</feature>
<accession>A0A9P3GHB4</accession>
<sequence>MPHFGHNNANATSATTGAGAAYDGRSATNERVGPLGTGAGPAMDPAQPAAGAGYGNSASAGRGAYQQGGMTNMPHERYNNQAGVAGAGGDPYANTVGNNDVAPISHLSSGQHTGKASSTTGKIERIAGTVFCNQTLKVKGMQKEQAAQAHAAQRVELTEAERLEQEASIRRQRAVEHGAHPANRAVGGAAQAQEFGGNFGQTTAGTGGVSGNSAVPSARGGAL</sequence>
<dbReference type="EMBL" id="BPQB01000043">
    <property type="protein sequence ID" value="GJE94801.1"/>
    <property type="molecule type" value="Genomic_DNA"/>
</dbReference>
<evidence type="ECO:0000313" key="2">
    <source>
        <dbReference type="EMBL" id="GJE94801.1"/>
    </source>
</evidence>
<feature type="region of interest" description="Disordered" evidence="1">
    <location>
        <begin position="1"/>
        <end position="121"/>
    </location>
</feature>
<organism evidence="2 3">
    <name type="scientific">Phanerochaete sordida</name>
    <dbReference type="NCBI Taxonomy" id="48140"/>
    <lineage>
        <taxon>Eukaryota</taxon>
        <taxon>Fungi</taxon>
        <taxon>Dikarya</taxon>
        <taxon>Basidiomycota</taxon>
        <taxon>Agaricomycotina</taxon>
        <taxon>Agaricomycetes</taxon>
        <taxon>Polyporales</taxon>
        <taxon>Phanerochaetaceae</taxon>
        <taxon>Phanerochaete</taxon>
    </lineage>
</organism>
<protein>
    <submittedName>
        <fullName evidence="2">Uncharacterized protein</fullName>
    </submittedName>
</protein>
<feature type="compositionally biased region" description="Low complexity" evidence="1">
    <location>
        <begin position="49"/>
        <end position="65"/>
    </location>
</feature>
<dbReference type="OrthoDB" id="2590620at2759"/>
<proteinExistence type="predicted"/>
<evidence type="ECO:0000313" key="3">
    <source>
        <dbReference type="Proteomes" id="UP000703269"/>
    </source>
</evidence>
<dbReference type="Proteomes" id="UP000703269">
    <property type="component" value="Unassembled WGS sequence"/>
</dbReference>
<comment type="caution">
    <text evidence="2">The sequence shown here is derived from an EMBL/GenBank/DDBJ whole genome shotgun (WGS) entry which is preliminary data.</text>
</comment>
<evidence type="ECO:0000256" key="1">
    <source>
        <dbReference type="SAM" id="MobiDB-lite"/>
    </source>
</evidence>